<gene>
    <name evidence="2" type="ORF">FHS33_006628</name>
</gene>
<accession>A0AA40VKX8</accession>
<feature type="region of interest" description="Disordered" evidence="1">
    <location>
        <begin position="1"/>
        <end position="29"/>
    </location>
</feature>
<dbReference type="EMBL" id="JACJIE010000029">
    <property type="protein sequence ID" value="MBA8948155.1"/>
    <property type="molecule type" value="Genomic_DNA"/>
</dbReference>
<evidence type="ECO:0000256" key="1">
    <source>
        <dbReference type="SAM" id="MobiDB-lite"/>
    </source>
</evidence>
<reference evidence="2 3" key="1">
    <citation type="submission" date="2020-08" db="EMBL/GenBank/DDBJ databases">
        <title>Genomic Encyclopedia of Type Strains, Phase III (KMG-III): the genomes of soil and plant-associated and newly described type strains.</title>
        <authorList>
            <person name="Whitman W."/>
        </authorList>
    </citation>
    <scope>NUCLEOTIDE SEQUENCE [LARGE SCALE GENOMIC DNA]</scope>
    <source>
        <strain evidence="2 3">CECT 3271</strain>
    </source>
</reference>
<sequence>MMTTGLYDLVTSEGDDGTMHPAEQLWTPG</sequence>
<comment type="caution">
    <text evidence="2">The sequence shown here is derived from an EMBL/GenBank/DDBJ whole genome shotgun (WGS) entry which is preliminary data.</text>
</comment>
<name>A0AA40VKX8_9ACTN</name>
<evidence type="ECO:0000313" key="3">
    <source>
        <dbReference type="Proteomes" id="UP000530412"/>
    </source>
</evidence>
<protein>
    <submittedName>
        <fullName evidence="2">Uncharacterized protein</fullName>
    </submittedName>
</protein>
<dbReference type="AlphaFoldDB" id="A0AA40VKX8"/>
<evidence type="ECO:0000313" key="2">
    <source>
        <dbReference type="EMBL" id="MBA8948155.1"/>
    </source>
</evidence>
<dbReference type="Proteomes" id="UP000530412">
    <property type="component" value="Unassembled WGS sequence"/>
</dbReference>
<proteinExistence type="predicted"/>
<organism evidence="2 3">
    <name type="scientific">Streptomyces calvus</name>
    <dbReference type="NCBI Taxonomy" id="67282"/>
    <lineage>
        <taxon>Bacteria</taxon>
        <taxon>Bacillati</taxon>
        <taxon>Actinomycetota</taxon>
        <taxon>Actinomycetes</taxon>
        <taxon>Kitasatosporales</taxon>
        <taxon>Streptomycetaceae</taxon>
        <taxon>Streptomyces</taxon>
    </lineage>
</organism>